<proteinExistence type="predicted"/>
<reference evidence="1" key="1">
    <citation type="submission" date="2021-02" db="EMBL/GenBank/DDBJ databases">
        <authorList>
            <consortium name="DOE Joint Genome Institute"/>
            <person name="Ahrendt S."/>
            <person name="Looney B.P."/>
            <person name="Miyauchi S."/>
            <person name="Morin E."/>
            <person name="Drula E."/>
            <person name="Courty P.E."/>
            <person name="Chicoki N."/>
            <person name="Fauchery L."/>
            <person name="Kohler A."/>
            <person name="Kuo A."/>
            <person name="Labutti K."/>
            <person name="Pangilinan J."/>
            <person name="Lipzen A."/>
            <person name="Riley R."/>
            <person name="Andreopoulos W."/>
            <person name="He G."/>
            <person name="Johnson J."/>
            <person name="Barry K.W."/>
            <person name="Grigoriev I.V."/>
            <person name="Nagy L."/>
            <person name="Hibbett D."/>
            <person name="Henrissat B."/>
            <person name="Matheny P.B."/>
            <person name="Labbe J."/>
            <person name="Martin F."/>
        </authorList>
    </citation>
    <scope>NUCLEOTIDE SEQUENCE</scope>
    <source>
        <strain evidence="1">FP105234-sp</strain>
    </source>
</reference>
<organism evidence="1 2">
    <name type="scientific">Auriscalpium vulgare</name>
    <dbReference type="NCBI Taxonomy" id="40419"/>
    <lineage>
        <taxon>Eukaryota</taxon>
        <taxon>Fungi</taxon>
        <taxon>Dikarya</taxon>
        <taxon>Basidiomycota</taxon>
        <taxon>Agaricomycotina</taxon>
        <taxon>Agaricomycetes</taxon>
        <taxon>Russulales</taxon>
        <taxon>Auriscalpiaceae</taxon>
        <taxon>Auriscalpium</taxon>
    </lineage>
</organism>
<sequence>MQGLLPLTTAVHLNAPVAPGPHSYKPPSPSWSTVPWRVVTTILHFVAHGDDLHKTQLVNATHICRSWRSAALLCPTLWTNIQVYATRGAASRSHDRAAQFVARAARLPISMSLGSVHLHRGWLEVIFRSFYWVQKFRIASCTIAEEDLFFLHHILGSPAPLLAEVHLDLNQELSYSILPVSGLAQAPCLKFFSLCGQNSLPMLWSACSHWKTLTQMNLEVKTSDNSSAQLLDLDKVLDCLRSIKGTLEKLALTHFGLCVPEGRPCRPVALPRLKSLIMEGDSKDIILLLAHLDLEESTFLHLATEITDGDDIIDLFPLLGGRQERFVCLRFLSDAGDHIGLEAYRNSPGRGGDYSLMGEPPLKVHITCRDEHNVVSAGIQVLRSVCGILPDKTLTVLDITQLPHLERWDLQTWEYVLEGVQGIQELRVRGKVADQLCEVLGWWRPSVFGGLARGEHRQYFLPDLTDLVLEDVIPPECLPKCLQARAEAGCPLRSLRAALCGESEAEVNQWQELLRQVVDDLELRVSENSDGSVVCI</sequence>
<comment type="caution">
    <text evidence="1">The sequence shown here is derived from an EMBL/GenBank/DDBJ whole genome shotgun (WGS) entry which is preliminary data.</text>
</comment>
<accession>A0ACB8RIK8</accession>
<protein>
    <submittedName>
        <fullName evidence="1">Uncharacterized protein</fullName>
    </submittedName>
</protein>
<name>A0ACB8RIK8_9AGAM</name>
<keyword evidence="2" id="KW-1185">Reference proteome</keyword>
<reference evidence="1" key="2">
    <citation type="journal article" date="2022" name="New Phytol.">
        <title>Evolutionary transition to the ectomycorrhizal habit in the genomes of a hyperdiverse lineage of mushroom-forming fungi.</title>
        <authorList>
            <person name="Looney B."/>
            <person name="Miyauchi S."/>
            <person name="Morin E."/>
            <person name="Drula E."/>
            <person name="Courty P.E."/>
            <person name="Kohler A."/>
            <person name="Kuo A."/>
            <person name="LaButti K."/>
            <person name="Pangilinan J."/>
            <person name="Lipzen A."/>
            <person name="Riley R."/>
            <person name="Andreopoulos W."/>
            <person name="He G."/>
            <person name="Johnson J."/>
            <person name="Nolan M."/>
            <person name="Tritt A."/>
            <person name="Barry K.W."/>
            <person name="Grigoriev I.V."/>
            <person name="Nagy L.G."/>
            <person name="Hibbett D."/>
            <person name="Henrissat B."/>
            <person name="Matheny P.B."/>
            <person name="Labbe J."/>
            <person name="Martin F.M."/>
        </authorList>
    </citation>
    <scope>NUCLEOTIDE SEQUENCE</scope>
    <source>
        <strain evidence="1">FP105234-sp</strain>
    </source>
</reference>
<gene>
    <name evidence="1" type="ORF">FA95DRAFT_305493</name>
</gene>
<dbReference type="Proteomes" id="UP000814033">
    <property type="component" value="Unassembled WGS sequence"/>
</dbReference>
<evidence type="ECO:0000313" key="2">
    <source>
        <dbReference type="Proteomes" id="UP000814033"/>
    </source>
</evidence>
<dbReference type="EMBL" id="MU275995">
    <property type="protein sequence ID" value="KAI0044079.1"/>
    <property type="molecule type" value="Genomic_DNA"/>
</dbReference>
<evidence type="ECO:0000313" key="1">
    <source>
        <dbReference type="EMBL" id="KAI0044079.1"/>
    </source>
</evidence>